<feature type="domain" description="FAD/NAD(P)-binding" evidence="5">
    <location>
        <begin position="9"/>
        <end position="310"/>
    </location>
</feature>
<organism evidence="7 8">
    <name type="scientific">Corynebacterium occultum</name>
    <dbReference type="NCBI Taxonomy" id="2675219"/>
    <lineage>
        <taxon>Bacteria</taxon>
        <taxon>Bacillati</taxon>
        <taxon>Actinomycetota</taxon>
        <taxon>Actinomycetes</taxon>
        <taxon>Mycobacteriales</taxon>
        <taxon>Corynebacteriaceae</taxon>
        <taxon>Corynebacterium</taxon>
    </lineage>
</organism>
<dbReference type="InterPro" id="IPR016156">
    <property type="entry name" value="FAD/NAD-linked_Rdtase_dimer_sf"/>
</dbReference>
<dbReference type="GO" id="GO:0005737">
    <property type="term" value="C:cytoplasm"/>
    <property type="evidence" value="ECO:0007669"/>
    <property type="project" value="TreeGrafter"/>
</dbReference>
<dbReference type="InterPro" id="IPR023753">
    <property type="entry name" value="FAD/NAD-binding_dom"/>
</dbReference>
<dbReference type="PANTHER" id="PTHR43557:SF2">
    <property type="entry name" value="RIESKE DOMAIN-CONTAINING PROTEIN-RELATED"/>
    <property type="match status" value="1"/>
</dbReference>
<keyword evidence="8" id="KW-1185">Reference proteome</keyword>
<evidence type="ECO:0000313" key="7">
    <source>
        <dbReference type="EMBL" id="QGU08721.1"/>
    </source>
</evidence>
<reference evidence="7 8" key="1">
    <citation type="submission" date="2019-11" db="EMBL/GenBank/DDBJ databases">
        <title>Complete genome sequence of Corynebacterium kalinowskii 1959, a novel Corynebacterium species isolated from soil of a small paddock in Vilsendorf, Germany.</title>
        <authorList>
            <person name="Schaffert L."/>
            <person name="Ruwe M."/>
            <person name="Milse J."/>
            <person name="Hanuschka K."/>
            <person name="Ortseifen V."/>
            <person name="Droste J."/>
            <person name="Brandt D."/>
            <person name="Schlueter L."/>
            <person name="Kutter Y."/>
            <person name="Vinke S."/>
            <person name="Viehoefer P."/>
            <person name="Jacob L."/>
            <person name="Luebke N.-C."/>
            <person name="Schulte-Berndt E."/>
            <person name="Hain C."/>
            <person name="Linder M."/>
            <person name="Schmidt P."/>
            <person name="Wollenschlaeger L."/>
            <person name="Luttermann T."/>
            <person name="Thieme E."/>
            <person name="Hassa J."/>
            <person name="Haak M."/>
            <person name="Wittchen M."/>
            <person name="Mentz A."/>
            <person name="Persicke M."/>
            <person name="Busche T."/>
            <person name="Ruckert C."/>
        </authorList>
    </citation>
    <scope>NUCLEOTIDE SEQUENCE [LARGE SCALE GENOMIC DNA]</scope>
    <source>
        <strain evidence="7 8">2039</strain>
        <plasmid evidence="8">pcoccu</plasmid>
    </source>
</reference>
<comment type="cofactor">
    <cofactor evidence="1">
        <name>FAD</name>
        <dbReference type="ChEBI" id="CHEBI:57692"/>
    </cofactor>
</comment>
<evidence type="ECO:0000256" key="2">
    <source>
        <dbReference type="ARBA" id="ARBA00022630"/>
    </source>
</evidence>
<dbReference type="SUPFAM" id="SSF51905">
    <property type="entry name" value="FAD/NAD(P)-binding domain"/>
    <property type="match status" value="1"/>
</dbReference>
<dbReference type="RefSeq" id="WP_156232962.1">
    <property type="nucleotide sequence ID" value="NZ_CP046456.1"/>
</dbReference>
<keyword evidence="4 7" id="KW-0560">Oxidoreductase</keyword>
<dbReference type="PRINTS" id="PR00368">
    <property type="entry name" value="FADPNR"/>
</dbReference>
<dbReference type="EC" id="1.18.1.-" evidence="7"/>
<dbReference type="Gene3D" id="3.30.390.30">
    <property type="match status" value="1"/>
</dbReference>
<dbReference type="Pfam" id="PF07992">
    <property type="entry name" value="Pyr_redox_2"/>
    <property type="match status" value="1"/>
</dbReference>
<accession>A0A6B8W7U3</accession>
<protein>
    <submittedName>
        <fullName evidence="7">Rhodocoxin reductase</fullName>
        <ecNumber evidence="7">1.18.1.-</ecNumber>
    </submittedName>
</protein>
<name>A0A6B8W7U3_9CORY</name>
<evidence type="ECO:0000256" key="4">
    <source>
        <dbReference type="ARBA" id="ARBA00023002"/>
    </source>
</evidence>
<dbReference type="Gene3D" id="3.50.50.60">
    <property type="entry name" value="FAD/NAD(P)-binding domain"/>
    <property type="match status" value="2"/>
</dbReference>
<dbReference type="GO" id="GO:0016651">
    <property type="term" value="F:oxidoreductase activity, acting on NAD(P)H"/>
    <property type="evidence" value="ECO:0007669"/>
    <property type="project" value="TreeGrafter"/>
</dbReference>
<dbReference type="SUPFAM" id="SSF55424">
    <property type="entry name" value="FAD/NAD-linked reductases, dimerisation (C-terminal) domain"/>
    <property type="match status" value="1"/>
</dbReference>
<evidence type="ECO:0000256" key="1">
    <source>
        <dbReference type="ARBA" id="ARBA00001974"/>
    </source>
</evidence>
<evidence type="ECO:0000259" key="5">
    <source>
        <dbReference type="Pfam" id="PF07992"/>
    </source>
</evidence>
<dbReference type="InterPro" id="IPR036188">
    <property type="entry name" value="FAD/NAD-bd_sf"/>
</dbReference>
<keyword evidence="2" id="KW-0285">Flavoprotein</keyword>
<proteinExistence type="predicted"/>
<dbReference type="KEGG" id="cok:COCCU_14155"/>
<dbReference type="Pfam" id="PF14759">
    <property type="entry name" value="Reductase_C"/>
    <property type="match status" value="1"/>
</dbReference>
<dbReference type="PANTHER" id="PTHR43557">
    <property type="entry name" value="APOPTOSIS-INDUCING FACTOR 1"/>
    <property type="match status" value="1"/>
</dbReference>
<keyword evidence="7" id="KW-0614">Plasmid</keyword>
<dbReference type="InterPro" id="IPR050446">
    <property type="entry name" value="FAD-oxidoreductase/Apoptosis"/>
</dbReference>
<dbReference type="AlphaFoldDB" id="A0A6B8W7U3"/>
<feature type="domain" description="Reductase C-terminal" evidence="6">
    <location>
        <begin position="329"/>
        <end position="412"/>
    </location>
</feature>
<dbReference type="InterPro" id="IPR028202">
    <property type="entry name" value="Reductase_C"/>
</dbReference>
<keyword evidence="3" id="KW-0274">FAD</keyword>
<evidence type="ECO:0000256" key="3">
    <source>
        <dbReference type="ARBA" id="ARBA00022827"/>
    </source>
</evidence>
<gene>
    <name evidence="7" type="primary">thcD2</name>
    <name evidence="7" type="ORF">COCCU_14155</name>
</gene>
<dbReference type="EMBL" id="CP046456">
    <property type="protein sequence ID" value="QGU08721.1"/>
    <property type="molecule type" value="Genomic_DNA"/>
</dbReference>
<dbReference type="PRINTS" id="PR00411">
    <property type="entry name" value="PNDRDTASEI"/>
</dbReference>
<sequence length="426" mass="45183">MTTLTTGTLIIGGGEAALHTAVALRAQGYDAGIMIAAEEPYSPYQRPPLSKAFLTGEADEYSLQLRADDYYLDNHIDLRTGSRITEVNITARGQGEAVTQDGDTITFAKVVLATGATPRHLTIPGAEAEGVVYLRDIDSARQLSRGLGEARKVVVIGGGFIGLEAAAAARMRGIEVTILEAGECLLGRVAAPPISEFYRQAHENRGATVMTGAAVTEIAVGEEGEVTGVILADGQEIPADLVVVGIGVIPNTALAQQLNLECQRGILVDHAGRTRHPDIYAAGDCTQQPHPSLPGEVVCVESVQNAAAQGKIVAASIVGNSLPAPQVPWFWSDQGDLKLQIAGLSHGYDDYVLRGDPATECFSLLYYRGNRLIAVDAINQSHDFMAVRRALSKNATIDPERAGDTTVALKTLIQDDHVQNRNTVSA</sequence>
<geneLocation type="plasmid" evidence="8">
    <name>pcoccu</name>
</geneLocation>
<evidence type="ECO:0000313" key="8">
    <source>
        <dbReference type="Proteomes" id="UP000424462"/>
    </source>
</evidence>
<dbReference type="Proteomes" id="UP000424462">
    <property type="component" value="Plasmid pCOCCU"/>
</dbReference>
<evidence type="ECO:0000259" key="6">
    <source>
        <dbReference type="Pfam" id="PF14759"/>
    </source>
</evidence>